<name>A0A4P9W582_9FUNG</name>
<feature type="domain" description="Translation elongation factor P/YeiP central" evidence="3">
    <location>
        <begin position="5"/>
        <end position="62"/>
    </location>
</feature>
<dbReference type="SMART" id="SM00841">
    <property type="entry name" value="Elong-fact-P_C"/>
    <property type="match status" value="1"/>
</dbReference>
<accession>A0A4P9W582</accession>
<dbReference type="GO" id="GO:0005737">
    <property type="term" value="C:cytoplasm"/>
    <property type="evidence" value="ECO:0007669"/>
    <property type="project" value="InterPro"/>
</dbReference>
<proteinExistence type="predicted"/>
<evidence type="ECO:0000313" key="5">
    <source>
        <dbReference type="Proteomes" id="UP000269721"/>
    </source>
</evidence>
<dbReference type="InterPro" id="IPR020599">
    <property type="entry name" value="Transl_elong_fac_P/YeiP"/>
</dbReference>
<feature type="non-terminal residue" evidence="4">
    <location>
        <position position="1"/>
    </location>
</feature>
<dbReference type="InterPro" id="IPR001059">
    <property type="entry name" value="Transl_elong_P/YeiP_cen"/>
</dbReference>
<dbReference type="SUPFAM" id="SSF50249">
    <property type="entry name" value="Nucleic acid-binding proteins"/>
    <property type="match status" value="2"/>
</dbReference>
<dbReference type="PROSITE" id="PS01275">
    <property type="entry name" value="EFP"/>
    <property type="match status" value="1"/>
</dbReference>
<dbReference type="EMBL" id="KZ999246">
    <property type="protein sequence ID" value="RKO85266.1"/>
    <property type="molecule type" value="Genomic_DNA"/>
</dbReference>
<evidence type="ECO:0000259" key="2">
    <source>
        <dbReference type="SMART" id="SM00841"/>
    </source>
</evidence>
<dbReference type="InterPro" id="IPR015365">
    <property type="entry name" value="Elong-fact-P_C"/>
</dbReference>
<evidence type="ECO:0000313" key="4">
    <source>
        <dbReference type="EMBL" id="RKO85266.1"/>
    </source>
</evidence>
<keyword evidence="5" id="KW-1185">Reference proteome</keyword>
<reference evidence="5" key="1">
    <citation type="journal article" date="2018" name="Nat. Microbiol.">
        <title>Leveraging single-cell genomics to expand the fungal tree of life.</title>
        <authorList>
            <person name="Ahrendt S.R."/>
            <person name="Quandt C.A."/>
            <person name="Ciobanu D."/>
            <person name="Clum A."/>
            <person name="Salamov A."/>
            <person name="Andreopoulos B."/>
            <person name="Cheng J.F."/>
            <person name="Woyke T."/>
            <person name="Pelin A."/>
            <person name="Henrissat B."/>
            <person name="Reynolds N.K."/>
            <person name="Benny G.L."/>
            <person name="Smith M.E."/>
            <person name="James T.Y."/>
            <person name="Grigoriev I.V."/>
        </authorList>
    </citation>
    <scope>NUCLEOTIDE SEQUENCE [LARGE SCALE GENOMIC DNA]</scope>
</reference>
<dbReference type="Pfam" id="PF01132">
    <property type="entry name" value="EFP"/>
    <property type="match status" value="1"/>
</dbReference>
<organism evidence="4 5">
    <name type="scientific">Blyttiomyces helicus</name>
    <dbReference type="NCBI Taxonomy" id="388810"/>
    <lineage>
        <taxon>Eukaryota</taxon>
        <taxon>Fungi</taxon>
        <taxon>Fungi incertae sedis</taxon>
        <taxon>Chytridiomycota</taxon>
        <taxon>Chytridiomycota incertae sedis</taxon>
        <taxon>Chytridiomycetes</taxon>
        <taxon>Chytridiomycetes incertae sedis</taxon>
        <taxon>Blyttiomyces</taxon>
    </lineage>
</organism>
<dbReference type="Gene3D" id="2.40.50.140">
    <property type="entry name" value="Nucleic acid-binding proteins"/>
    <property type="match status" value="2"/>
</dbReference>
<evidence type="ECO:0000259" key="3">
    <source>
        <dbReference type="SMART" id="SM01185"/>
    </source>
</evidence>
<dbReference type="GO" id="GO:0003746">
    <property type="term" value="F:translation elongation factor activity"/>
    <property type="evidence" value="ECO:0007669"/>
    <property type="project" value="InterPro"/>
</dbReference>
<dbReference type="SMART" id="SM01185">
    <property type="entry name" value="EFP"/>
    <property type="match status" value="1"/>
</dbReference>
<feature type="domain" description="Elongation factor P C-terminal" evidence="2">
    <location>
        <begin position="70"/>
        <end position="129"/>
    </location>
</feature>
<dbReference type="Proteomes" id="UP000269721">
    <property type="component" value="Unassembled WGS sequence"/>
</dbReference>
<dbReference type="PANTHER" id="PTHR30053:SF14">
    <property type="entry name" value="TRANSLATION ELONGATION FACTOR KOW-LIKE DOMAIN-CONTAINING PROTEIN"/>
    <property type="match status" value="1"/>
</dbReference>
<evidence type="ECO:0000256" key="1">
    <source>
        <dbReference type="SAM" id="MobiDB-lite"/>
    </source>
</evidence>
<dbReference type="PANTHER" id="PTHR30053">
    <property type="entry name" value="ELONGATION FACTOR P"/>
    <property type="match status" value="1"/>
</dbReference>
<gene>
    <name evidence="4" type="ORF">BDK51DRAFT_32484</name>
</gene>
<dbReference type="GO" id="GO:0043043">
    <property type="term" value="P:peptide biosynthetic process"/>
    <property type="evidence" value="ECO:0007669"/>
    <property type="project" value="InterPro"/>
</dbReference>
<protein>
    <recommendedName>
        <fullName evidence="6">Translation elongation factor P</fullName>
    </recommendedName>
</protein>
<dbReference type="AlphaFoldDB" id="A0A4P9W582"/>
<dbReference type="InterPro" id="IPR012340">
    <property type="entry name" value="NA-bd_OB-fold"/>
</dbReference>
<dbReference type="OrthoDB" id="7025426at2759"/>
<evidence type="ECO:0008006" key="6">
    <source>
        <dbReference type="Google" id="ProtNLM"/>
    </source>
</evidence>
<sequence>LELEDKELQYLYADEDSLHCMDPETFEESSFPVALLAGGKKLVPYLHAGIKVSARFNDTEPVAVRVPERSTYTVAETAPPPSSGGSADSKTTPFKPATLDVGAIIGVPEFIKVGDRIVVSIEEEKYIAKAKE</sequence>
<feature type="region of interest" description="Disordered" evidence="1">
    <location>
        <begin position="74"/>
        <end position="94"/>
    </location>
</feature>
<dbReference type="InterPro" id="IPR013852">
    <property type="entry name" value="Transl_elong_P/YeiP_CS"/>
</dbReference>
<dbReference type="Pfam" id="PF09285">
    <property type="entry name" value="Elong-fact-P_C"/>
    <property type="match status" value="1"/>
</dbReference>